<organism evidence="1 2">
    <name type="scientific">Caerostris extrusa</name>
    <name type="common">Bark spider</name>
    <name type="synonym">Caerostris bankana</name>
    <dbReference type="NCBI Taxonomy" id="172846"/>
    <lineage>
        <taxon>Eukaryota</taxon>
        <taxon>Metazoa</taxon>
        <taxon>Ecdysozoa</taxon>
        <taxon>Arthropoda</taxon>
        <taxon>Chelicerata</taxon>
        <taxon>Arachnida</taxon>
        <taxon>Araneae</taxon>
        <taxon>Araneomorphae</taxon>
        <taxon>Entelegynae</taxon>
        <taxon>Araneoidea</taxon>
        <taxon>Araneidae</taxon>
        <taxon>Caerostris</taxon>
    </lineage>
</organism>
<evidence type="ECO:0000313" key="2">
    <source>
        <dbReference type="Proteomes" id="UP001054945"/>
    </source>
</evidence>
<proteinExistence type="predicted"/>
<accession>A0AAV4PKN1</accession>
<dbReference type="Proteomes" id="UP001054945">
    <property type="component" value="Unassembled WGS sequence"/>
</dbReference>
<sequence>MSFFPNSVMKGFRRVVNAATEHHLTTYTPLYAESCEQNSEEESIRGKPFDLHLSVWSTWTPTFTSQRNTSWNRIIRKCEPKFLTQFYTKS</sequence>
<reference evidence="1 2" key="1">
    <citation type="submission" date="2021-06" db="EMBL/GenBank/DDBJ databases">
        <title>Caerostris extrusa draft genome.</title>
        <authorList>
            <person name="Kono N."/>
            <person name="Arakawa K."/>
        </authorList>
    </citation>
    <scope>NUCLEOTIDE SEQUENCE [LARGE SCALE GENOMIC DNA]</scope>
</reference>
<protein>
    <submittedName>
        <fullName evidence="1">Uncharacterized protein</fullName>
    </submittedName>
</protein>
<dbReference type="AlphaFoldDB" id="A0AAV4PKN1"/>
<gene>
    <name evidence="1" type="ORF">CEXT_438461</name>
</gene>
<keyword evidence="2" id="KW-1185">Reference proteome</keyword>
<comment type="caution">
    <text evidence="1">The sequence shown here is derived from an EMBL/GenBank/DDBJ whole genome shotgun (WGS) entry which is preliminary data.</text>
</comment>
<dbReference type="EMBL" id="BPLR01004871">
    <property type="protein sequence ID" value="GIX98162.1"/>
    <property type="molecule type" value="Genomic_DNA"/>
</dbReference>
<evidence type="ECO:0000313" key="1">
    <source>
        <dbReference type="EMBL" id="GIX98162.1"/>
    </source>
</evidence>
<name>A0AAV4PKN1_CAEEX</name>